<feature type="transmembrane region" description="Helical" evidence="1">
    <location>
        <begin position="212"/>
        <end position="233"/>
    </location>
</feature>
<keyword evidence="5" id="KW-1185">Reference proteome</keyword>
<accession>A0A5D5AGX8</accession>
<organism evidence="4 5">
    <name type="scientific">Natrialba swarupiae</name>
    <dbReference type="NCBI Taxonomy" id="2448032"/>
    <lineage>
        <taxon>Archaea</taxon>
        <taxon>Methanobacteriati</taxon>
        <taxon>Methanobacteriota</taxon>
        <taxon>Stenosarchaea group</taxon>
        <taxon>Halobacteria</taxon>
        <taxon>Halobacteriales</taxon>
        <taxon>Natrialbaceae</taxon>
        <taxon>Natrialba</taxon>
    </lineage>
</organism>
<keyword evidence="1" id="KW-0812">Transmembrane</keyword>
<name>A0A5D5AGX8_9EURY</name>
<reference evidence="4 5" key="1">
    <citation type="submission" date="2019-08" db="EMBL/GenBank/DDBJ databases">
        <title>Archaea genome.</title>
        <authorList>
            <person name="Kajale S."/>
            <person name="Shouche Y."/>
            <person name="Deshpande N."/>
            <person name="Sharma A."/>
        </authorList>
    </citation>
    <scope>NUCLEOTIDE SEQUENCE [LARGE SCALE GENOMIC DNA]</scope>
    <source>
        <strain evidence="4 5">ESP3B_9</strain>
    </source>
</reference>
<protein>
    <submittedName>
        <fullName evidence="4">MgtC/SapB family protein</fullName>
    </submittedName>
</protein>
<evidence type="ECO:0000313" key="5">
    <source>
        <dbReference type="Proteomes" id="UP000324104"/>
    </source>
</evidence>
<feature type="transmembrane region" description="Helical" evidence="1">
    <location>
        <begin position="14"/>
        <end position="30"/>
    </location>
</feature>
<dbReference type="EMBL" id="VTAW01000060">
    <property type="protein sequence ID" value="TYT60265.1"/>
    <property type="molecule type" value="Genomic_DNA"/>
</dbReference>
<dbReference type="InterPro" id="IPR049177">
    <property type="entry name" value="MgtC_SapB_SrpB_YhiD_N"/>
</dbReference>
<feature type="transmembrane region" description="Helical" evidence="1">
    <location>
        <begin position="95"/>
        <end position="112"/>
    </location>
</feature>
<keyword evidence="1" id="KW-0472">Membrane</keyword>
<feature type="transmembrane region" description="Helical" evidence="1">
    <location>
        <begin position="311"/>
        <end position="331"/>
    </location>
</feature>
<evidence type="ECO:0000256" key="1">
    <source>
        <dbReference type="SAM" id="Phobius"/>
    </source>
</evidence>
<sequence length="421" mass="44271">MIEDVIAIFEVPELLQQVVIAIAIGGLIGIEREKEPSDKFAGLRTLALLCGAGPVMVYYAEISGYTGAVMLYLILAAVLAFTIAYIRFTLSGGEIGFTTSVTVFFVALLGVIVGYGRYVEAAAITIIVAFLLAEKQQMVSFVDSLTYDELSDAMKVGALVFILYPILPAEAVDPYGVINLREVLVFAIFVLMIEFSAYVSMRVFGGSKGLQVTGLLAGMANSFATAAVMARMANKSREALEAASSGIMLSVISMIIRNVGLASILAFAIFWVIWIPAVAMIALTVAVAYYLLRTSESHDDIDVDIDSPFSFKSAAKFSAIYVAITVVAVVSQEVLGDVGLLATAYTGGLISSAAVAVSAATVYNSGAASAEAAGGMVLLGIMASLSSKIVLVEILNGQMRKKAMLPMGVVGVVGLVVYFAV</sequence>
<proteinExistence type="predicted"/>
<dbReference type="PANTHER" id="PTHR39084">
    <property type="entry name" value="MEMBRANE PROTEIN-RELATED"/>
    <property type="match status" value="1"/>
</dbReference>
<feature type="transmembrane region" description="Helical" evidence="1">
    <location>
        <begin position="239"/>
        <end position="256"/>
    </location>
</feature>
<dbReference type="AlphaFoldDB" id="A0A5D5AGX8"/>
<feature type="transmembrane region" description="Helical" evidence="1">
    <location>
        <begin position="183"/>
        <end position="200"/>
    </location>
</feature>
<evidence type="ECO:0000259" key="2">
    <source>
        <dbReference type="Pfam" id="PF02308"/>
    </source>
</evidence>
<feature type="transmembrane region" description="Helical" evidence="1">
    <location>
        <begin position="403"/>
        <end position="420"/>
    </location>
</feature>
<gene>
    <name evidence="4" type="ORF">FYC77_19850</name>
</gene>
<feature type="domain" description="MgtC/SapB/SrpB/YhiD N-terminal" evidence="2">
    <location>
        <begin position="19"/>
        <end position="139"/>
    </location>
</feature>
<feature type="transmembrane region" description="Helical" evidence="1">
    <location>
        <begin position="153"/>
        <end position="171"/>
    </location>
</feature>
<feature type="transmembrane region" description="Helical" evidence="1">
    <location>
        <begin position="338"/>
        <end position="360"/>
    </location>
</feature>
<feature type="transmembrane region" description="Helical" evidence="1">
    <location>
        <begin position="372"/>
        <end position="391"/>
    </location>
</feature>
<feature type="transmembrane region" description="Helical" evidence="1">
    <location>
        <begin position="42"/>
        <end position="60"/>
    </location>
</feature>
<feature type="transmembrane region" description="Helical" evidence="1">
    <location>
        <begin position="66"/>
        <end position="88"/>
    </location>
</feature>
<comment type="caution">
    <text evidence="4">The sequence shown here is derived from an EMBL/GenBank/DDBJ whole genome shotgun (WGS) entry which is preliminary data.</text>
</comment>
<feature type="transmembrane region" description="Helical" evidence="1">
    <location>
        <begin position="268"/>
        <end position="291"/>
    </location>
</feature>
<dbReference type="Pfam" id="PF02308">
    <property type="entry name" value="MgtC"/>
    <property type="match status" value="1"/>
</dbReference>
<dbReference type="Pfam" id="PF13194">
    <property type="entry name" value="DUF4010"/>
    <property type="match status" value="1"/>
</dbReference>
<dbReference type="RefSeq" id="WP_149083217.1">
    <property type="nucleotide sequence ID" value="NZ_VTAW01000060.1"/>
</dbReference>
<dbReference type="InterPro" id="IPR025105">
    <property type="entry name" value="DUF4010"/>
</dbReference>
<feature type="domain" description="DUF4010" evidence="3">
    <location>
        <begin position="188"/>
        <end position="393"/>
    </location>
</feature>
<dbReference type="PANTHER" id="PTHR39084:SF1">
    <property type="entry name" value="DUF4010 DOMAIN-CONTAINING PROTEIN"/>
    <property type="match status" value="1"/>
</dbReference>
<keyword evidence="1" id="KW-1133">Transmembrane helix</keyword>
<dbReference type="Proteomes" id="UP000324104">
    <property type="component" value="Unassembled WGS sequence"/>
</dbReference>
<evidence type="ECO:0000313" key="4">
    <source>
        <dbReference type="EMBL" id="TYT60265.1"/>
    </source>
</evidence>
<evidence type="ECO:0000259" key="3">
    <source>
        <dbReference type="Pfam" id="PF13194"/>
    </source>
</evidence>